<dbReference type="Proteomes" id="UP000092445">
    <property type="component" value="Unassembled WGS sequence"/>
</dbReference>
<evidence type="ECO:0000256" key="1">
    <source>
        <dbReference type="SAM" id="SignalP"/>
    </source>
</evidence>
<evidence type="ECO:0000313" key="3">
    <source>
        <dbReference type="Proteomes" id="UP000092445"/>
    </source>
</evidence>
<keyword evidence="3" id="KW-1185">Reference proteome</keyword>
<accession>A0A1A9ZIF4</accession>
<feature type="chain" id="PRO_5008402911" evidence="1">
    <location>
        <begin position="29"/>
        <end position="103"/>
    </location>
</feature>
<dbReference type="VEuPathDB" id="VectorBase:GPAI015593"/>
<reference evidence="2" key="2">
    <citation type="submission" date="2020-05" db="UniProtKB">
        <authorList>
            <consortium name="EnsemblMetazoa"/>
        </authorList>
    </citation>
    <scope>IDENTIFICATION</scope>
    <source>
        <strain evidence="2">IAEA</strain>
    </source>
</reference>
<proteinExistence type="predicted"/>
<feature type="signal peptide" evidence="1">
    <location>
        <begin position="1"/>
        <end position="28"/>
    </location>
</feature>
<keyword evidence="1" id="KW-0732">Signal</keyword>
<protein>
    <submittedName>
        <fullName evidence="2">Uncharacterized protein</fullName>
    </submittedName>
</protein>
<reference evidence="3" key="1">
    <citation type="submission" date="2014-03" db="EMBL/GenBank/DDBJ databases">
        <authorList>
            <person name="Aksoy S."/>
            <person name="Warren W."/>
            <person name="Wilson R.K."/>
        </authorList>
    </citation>
    <scope>NUCLEOTIDE SEQUENCE [LARGE SCALE GENOMIC DNA]</scope>
    <source>
        <strain evidence="3">IAEA</strain>
    </source>
</reference>
<dbReference type="PROSITE" id="PS51257">
    <property type="entry name" value="PROKAR_LIPOPROTEIN"/>
    <property type="match status" value="1"/>
</dbReference>
<evidence type="ECO:0000313" key="2">
    <source>
        <dbReference type="EnsemblMetazoa" id="GPAI015593-PA"/>
    </source>
</evidence>
<dbReference type="EnsemblMetazoa" id="GPAI015593-RA">
    <property type="protein sequence ID" value="GPAI015593-PA"/>
    <property type="gene ID" value="GPAI015593"/>
</dbReference>
<name>A0A1A9ZIF4_GLOPL</name>
<dbReference type="AlphaFoldDB" id="A0A1A9ZIF4"/>
<organism evidence="2 3">
    <name type="scientific">Glossina pallidipes</name>
    <name type="common">Tsetse fly</name>
    <dbReference type="NCBI Taxonomy" id="7398"/>
    <lineage>
        <taxon>Eukaryota</taxon>
        <taxon>Metazoa</taxon>
        <taxon>Ecdysozoa</taxon>
        <taxon>Arthropoda</taxon>
        <taxon>Hexapoda</taxon>
        <taxon>Insecta</taxon>
        <taxon>Pterygota</taxon>
        <taxon>Neoptera</taxon>
        <taxon>Endopterygota</taxon>
        <taxon>Diptera</taxon>
        <taxon>Brachycera</taxon>
        <taxon>Muscomorpha</taxon>
        <taxon>Hippoboscoidea</taxon>
        <taxon>Glossinidae</taxon>
        <taxon>Glossina</taxon>
    </lineage>
</organism>
<sequence>MLMPLRPVVVAAILCAVFAVVAIACVDTLEIRVTSVENVWNDDDDDDDDDVNVDNDFDGCVCCMPRRPVVITFPLLILFSSQLPLLPFRDKLNLAVLRYATLR</sequence>